<dbReference type="PANTHER" id="PTHR14340">
    <property type="entry name" value="MICROFIBRIL-ASSOCIATED GLYCOPROTEIN 3"/>
    <property type="match status" value="1"/>
</dbReference>
<dbReference type="GO" id="GO:0000272">
    <property type="term" value="P:polysaccharide catabolic process"/>
    <property type="evidence" value="ECO:0007669"/>
    <property type="project" value="UniProtKB-KW"/>
</dbReference>
<feature type="chain" id="PRO_5038948927" description="Fibronectin type-III domain-containing protein" evidence="5">
    <location>
        <begin position="34"/>
        <end position="769"/>
    </location>
</feature>
<keyword evidence="1" id="KW-0326">Glycosidase</keyword>
<sequence>MPARPPALERVVAFVLSLLVVCGIVAAAPAAAAASVPTAATSVSAVADPAARSVLLTWKPPASDGGSPVSGYTVGRDGTDASGAGAWSRTTAATARSQTFTNLRPGATYLFTVRPQNAAGAAPASSVTVSMPTGTLTTAAPVITGAAVVGSTLTAAVGTWTAGTTFAYRWKASGAVITGAATSTLVLGSAQLGRTITVEVTGTKAGYSTATRVSAATSAVRSAAAAPGSPTSVSAAPGTAARSATLTWVVPSSTGGSAITGYRVSRDGVDASGAGAWSAVVGASTRSQTFTNLVAGSAYTLSVAAINAVGTGAAVSARTTASGAALTVGTPTVSGKAEVRSTLTARTGTWTSGTGFTYQWFADGTALPGRTAATLVLSTAHFGKRITVRVTGTKTGYAPASATSTATAAVARIPVLRIPNDPCANGWDCSNGITLSGKEAAVYVVKTINTGAGRQLTLTDGAVVKVDGRHSLYGQGVVVKGTATSPVTVTSYRDDSVGGDTNGDGSATTPKASDWGAIWSDGAGPTDIRYADLRYGGRGLILSADDRPSGIAVADSTITGGIMVIAAGEPDGPLIPTTIARNTVRGGIVEIGVADGYSQVLLDLVLTDNVVATPPTGRSAYQVHAASFNGSAGMARNRVTGTTTWTVSLNRVVNRGSWVIPAGERYTLTGDWESLRIFVNDGRIEFQPGSIVKFAQGTELGGVLVFKGTSTAPVTLTSSRDDSKGGAWTSEPEAPAATDWFGLRPAAGSSGRTGVVVRYCTPERGTICR</sequence>
<dbReference type="Gene3D" id="2.60.40.2700">
    <property type="match status" value="2"/>
</dbReference>
<dbReference type="GO" id="GO:0016798">
    <property type="term" value="F:hydrolase activity, acting on glycosyl bonds"/>
    <property type="evidence" value="ECO:0007669"/>
    <property type="project" value="UniProtKB-KW"/>
</dbReference>
<dbReference type="SMART" id="SM00060">
    <property type="entry name" value="FN3"/>
    <property type="match status" value="2"/>
</dbReference>
<accession>A0A2T4URK0</accession>
<dbReference type="EMBL" id="PZPL01000001">
    <property type="protein sequence ID" value="PTL72154.1"/>
    <property type="molecule type" value="Genomic_DNA"/>
</dbReference>
<evidence type="ECO:0000313" key="8">
    <source>
        <dbReference type="Proteomes" id="UP000241085"/>
    </source>
</evidence>
<keyword evidence="3" id="KW-0119">Carbohydrate metabolism</keyword>
<dbReference type="SUPFAM" id="SSF49265">
    <property type="entry name" value="Fibronectin type III"/>
    <property type="match status" value="1"/>
</dbReference>
<keyword evidence="8" id="KW-1185">Reference proteome</keyword>
<comment type="caution">
    <text evidence="7">The sequence shown here is derived from an EMBL/GenBank/DDBJ whole genome shotgun (WGS) entry which is preliminary data.</text>
</comment>
<keyword evidence="3" id="KW-0624">Polysaccharide degradation</keyword>
<evidence type="ECO:0000259" key="6">
    <source>
        <dbReference type="PROSITE" id="PS50853"/>
    </source>
</evidence>
<reference evidence="7 8" key="1">
    <citation type="submission" date="2018-03" db="EMBL/GenBank/DDBJ databases">
        <title>Bacteriophage NCPPB3778 and a type I-E CRISPR drive the evolution of the US Biological Select Agent, Rathayibacter toxicus.</title>
        <authorList>
            <person name="Davis E.W.II."/>
            <person name="Tabima J.F."/>
            <person name="Weisberg A.J."/>
            <person name="Dantas Lopes L."/>
            <person name="Wiseman M.S."/>
            <person name="Wiseman M.S."/>
            <person name="Pupko T."/>
            <person name="Belcher M.S."/>
            <person name="Sechler A.J."/>
            <person name="Tancos M.A."/>
            <person name="Schroeder B.K."/>
            <person name="Murray T.D."/>
            <person name="Luster D.G."/>
            <person name="Schneider W.L."/>
            <person name="Rogers E."/>
            <person name="Andreote F.D."/>
            <person name="Grunwald N.J."/>
            <person name="Putnam M.L."/>
            <person name="Chang J.H."/>
        </authorList>
    </citation>
    <scope>NUCLEOTIDE SEQUENCE [LARGE SCALE GENOMIC DNA]</scope>
    <source>
        <strain evidence="7 8">DSM 15933</strain>
    </source>
</reference>
<dbReference type="PANTHER" id="PTHR14340:SF9">
    <property type="entry name" value="FIBRONECTIN TYPE-III DOMAIN-CONTAINING PROTEIN"/>
    <property type="match status" value="1"/>
</dbReference>
<evidence type="ECO:0000256" key="4">
    <source>
        <dbReference type="SAM" id="MobiDB-lite"/>
    </source>
</evidence>
<dbReference type="Pfam" id="PF00041">
    <property type="entry name" value="fn3"/>
    <property type="match status" value="2"/>
</dbReference>
<dbReference type="RefSeq" id="WP_107573919.1">
    <property type="nucleotide sequence ID" value="NZ_PZPL01000001.1"/>
</dbReference>
<dbReference type="Gene3D" id="2.60.40.10">
    <property type="entry name" value="Immunoglobulins"/>
    <property type="match status" value="2"/>
</dbReference>
<dbReference type="Proteomes" id="UP000241085">
    <property type="component" value="Unassembled WGS sequence"/>
</dbReference>
<evidence type="ECO:0000256" key="2">
    <source>
        <dbReference type="ARBA" id="ARBA00023319"/>
    </source>
</evidence>
<evidence type="ECO:0000313" key="7">
    <source>
        <dbReference type="EMBL" id="PTL72154.1"/>
    </source>
</evidence>
<keyword evidence="1" id="KW-0378">Hydrolase</keyword>
<dbReference type="PROSITE" id="PS50853">
    <property type="entry name" value="FN3"/>
    <property type="match status" value="2"/>
</dbReference>
<dbReference type="PRINTS" id="PR00014">
    <property type="entry name" value="FNTYPEIII"/>
</dbReference>
<evidence type="ECO:0000256" key="3">
    <source>
        <dbReference type="ARBA" id="ARBA00023326"/>
    </source>
</evidence>
<dbReference type="InterPro" id="IPR003961">
    <property type="entry name" value="FN3_dom"/>
</dbReference>
<dbReference type="InterPro" id="IPR013783">
    <property type="entry name" value="Ig-like_fold"/>
</dbReference>
<evidence type="ECO:0000256" key="5">
    <source>
        <dbReference type="SAM" id="SignalP"/>
    </source>
</evidence>
<keyword evidence="2" id="KW-0393">Immunoglobulin domain</keyword>
<organism evidence="7 8">
    <name type="scientific">Rathayibacter caricis DSM 15933</name>
    <dbReference type="NCBI Taxonomy" id="1328867"/>
    <lineage>
        <taxon>Bacteria</taxon>
        <taxon>Bacillati</taxon>
        <taxon>Actinomycetota</taxon>
        <taxon>Actinomycetes</taxon>
        <taxon>Micrococcales</taxon>
        <taxon>Microbacteriaceae</taxon>
        <taxon>Rathayibacter</taxon>
    </lineage>
</organism>
<protein>
    <recommendedName>
        <fullName evidence="6">Fibronectin type-III domain-containing protein</fullName>
    </recommendedName>
</protein>
<keyword evidence="5" id="KW-0732">Signal</keyword>
<feature type="signal peptide" evidence="5">
    <location>
        <begin position="1"/>
        <end position="33"/>
    </location>
</feature>
<name>A0A2T4URK0_9MICO</name>
<feature type="domain" description="Fibronectin type-III" evidence="6">
    <location>
        <begin position="226"/>
        <end position="325"/>
    </location>
</feature>
<feature type="region of interest" description="Disordered" evidence="4">
    <location>
        <begin position="491"/>
        <end position="514"/>
    </location>
</feature>
<dbReference type="InterPro" id="IPR036116">
    <property type="entry name" value="FN3_sf"/>
</dbReference>
<dbReference type="CDD" id="cd00063">
    <property type="entry name" value="FN3"/>
    <property type="match status" value="2"/>
</dbReference>
<gene>
    <name evidence="7" type="ORF">C1I63_04395</name>
</gene>
<evidence type="ECO:0000256" key="1">
    <source>
        <dbReference type="ARBA" id="ARBA00023295"/>
    </source>
</evidence>
<proteinExistence type="predicted"/>
<feature type="domain" description="Fibronectin type-III" evidence="6">
    <location>
        <begin position="36"/>
        <end position="141"/>
    </location>
</feature>
<dbReference type="AlphaFoldDB" id="A0A2T4URK0"/>